<dbReference type="AlphaFoldDB" id="A0A915JMT3"/>
<proteinExistence type="predicted"/>
<reference evidence="2" key="1">
    <citation type="submission" date="2022-11" db="UniProtKB">
        <authorList>
            <consortium name="WormBaseParasite"/>
        </authorList>
    </citation>
    <scope>IDENTIFICATION</scope>
</reference>
<sequence>MYEQLLHERLWPCIGAIESEEQQSVVQKIMASANAITISIRKHLIMEFRIVCFPTFVKGKCAVYITPPTTYVAGWGEIFISQIPPCNHQQMLEFVGQKVQKFDNLWRALPRWFTNKQPLHLNIVHVAGLLKPIFTIVVLLHQTIPLNLSDQALTKMEQATLCCDVIKNSSGCIIICSFKIQ</sequence>
<accession>A0A915JMT3</accession>
<organism evidence="1 2">
    <name type="scientific">Romanomermis culicivorax</name>
    <name type="common">Nematode worm</name>
    <dbReference type="NCBI Taxonomy" id="13658"/>
    <lineage>
        <taxon>Eukaryota</taxon>
        <taxon>Metazoa</taxon>
        <taxon>Ecdysozoa</taxon>
        <taxon>Nematoda</taxon>
        <taxon>Enoplea</taxon>
        <taxon>Dorylaimia</taxon>
        <taxon>Mermithida</taxon>
        <taxon>Mermithoidea</taxon>
        <taxon>Mermithidae</taxon>
        <taxon>Romanomermis</taxon>
    </lineage>
</organism>
<keyword evidence="1" id="KW-1185">Reference proteome</keyword>
<dbReference type="Proteomes" id="UP000887565">
    <property type="component" value="Unplaced"/>
</dbReference>
<dbReference type="WBParaSite" id="nRc.2.0.1.t27418-RA">
    <property type="protein sequence ID" value="nRc.2.0.1.t27418-RA"/>
    <property type="gene ID" value="nRc.2.0.1.g27418"/>
</dbReference>
<name>A0A915JMT3_ROMCU</name>
<evidence type="ECO:0000313" key="2">
    <source>
        <dbReference type="WBParaSite" id="nRc.2.0.1.t27418-RA"/>
    </source>
</evidence>
<evidence type="ECO:0000313" key="1">
    <source>
        <dbReference type="Proteomes" id="UP000887565"/>
    </source>
</evidence>
<protein>
    <submittedName>
        <fullName evidence="2">Uncharacterized protein</fullName>
    </submittedName>
</protein>